<dbReference type="Gene3D" id="2.30.30.140">
    <property type="match status" value="1"/>
</dbReference>
<evidence type="ECO:0000313" key="4">
    <source>
        <dbReference type="Proteomes" id="UP000244803"/>
    </source>
</evidence>
<dbReference type="OrthoDB" id="79171at2759"/>
<name>A0A976M7G6_THEOR</name>
<organism evidence="3 4">
    <name type="scientific">Theileria orientalis</name>
    <dbReference type="NCBI Taxonomy" id="68886"/>
    <lineage>
        <taxon>Eukaryota</taxon>
        <taxon>Sar</taxon>
        <taxon>Alveolata</taxon>
        <taxon>Apicomplexa</taxon>
        <taxon>Aconoidasida</taxon>
        <taxon>Piroplasmida</taxon>
        <taxon>Theileriidae</taxon>
        <taxon>Theileria</taxon>
    </lineage>
</organism>
<dbReference type="EMBL" id="CP056067">
    <property type="protein sequence ID" value="UKJ89893.1"/>
    <property type="molecule type" value="Genomic_DNA"/>
</dbReference>
<evidence type="ECO:0000259" key="2">
    <source>
        <dbReference type="PROSITE" id="PS50304"/>
    </source>
</evidence>
<dbReference type="PROSITE" id="PS50304">
    <property type="entry name" value="TUDOR"/>
    <property type="match status" value="1"/>
</dbReference>
<dbReference type="SUPFAM" id="SSF63748">
    <property type="entry name" value="Tudor/PWWP/MBT"/>
    <property type="match status" value="1"/>
</dbReference>
<evidence type="ECO:0000313" key="3">
    <source>
        <dbReference type="EMBL" id="UKJ89893.1"/>
    </source>
</evidence>
<dbReference type="CDD" id="cd04508">
    <property type="entry name" value="Tudor_SF"/>
    <property type="match status" value="1"/>
</dbReference>
<dbReference type="Proteomes" id="UP000244803">
    <property type="component" value="Chromosome 4"/>
</dbReference>
<evidence type="ECO:0000256" key="1">
    <source>
        <dbReference type="SAM" id="MobiDB-lite"/>
    </source>
</evidence>
<dbReference type="AlphaFoldDB" id="A0A976M7G6"/>
<proteinExistence type="predicted"/>
<gene>
    <name evidence="3" type="ORF">MACJ_003147</name>
</gene>
<feature type="compositionally biased region" description="Polar residues" evidence="1">
    <location>
        <begin position="283"/>
        <end position="293"/>
    </location>
</feature>
<accession>A0A976M7G6</accession>
<dbReference type="SMART" id="SM00333">
    <property type="entry name" value="TUDOR"/>
    <property type="match status" value="2"/>
</dbReference>
<feature type="domain" description="Tudor" evidence="2">
    <location>
        <begin position="143"/>
        <end position="201"/>
    </location>
</feature>
<feature type="region of interest" description="Disordered" evidence="1">
    <location>
        <begin position="267"/>
        <end position="293"/>
    </location>
</feature>
<dbReference type="InterPro" id="IPR002999">
    <property type="entry name" value="Tudor"/>
</dbReference>
<sequence length="318" mass="36933">MDQPETVEDLQANLDEYKKQLSSVEDVLKDDPENQEFLSLKRDLNEVIVLTNDLIRYKQSNEELIKQGIIHLEDIKDVDISTSIFVGRTCVVLYNGKQKYGEVVQVMGDQPTDLTIIELLGSREKCSLALKDLRLLEPPLPVQCKPGSLVQALYADDGRWYDCIINRQTEKGYVVTYKDYNTSEEVKRDRIRLKIRNEIKTNDVKEIVTPAGYVIPENLIIKKTDNEKEKLRKRKLVQTLKKQQKTMKEHEDSYKRASNWRKFQKKSGMKNKPGYMTGKRDTSIFNTDDPASNTSGIDQNVYNSFLPRKKFDYTSEMF</sequence>
<reference evidence="3" key="1">
    <citation type="submission" date="2022-07" db="EMBL/GenBank/DDBJ databases">
        <title>Evaluation of T. orientalis genome assembly methods using nanopore sequencing and analysis of variation between genomes.</title>
        <authorList>
            <person name="Yam J."/>
            <person name="Micallef M.L."/>
            <person name="Liu M."/>
            <person name="Djordjevic S.P."/>
            <person name="Bogema D.R."/>
            <person name="Jenkins C."/>
        </authorList>
    </citation>
    <scope>NUCLEOTIDE SEQUENCE</scope>
    <source>
        <strain evidence="3">Fish Creek</strain>
    </source>
</reference>
<protein>
    <recommendedName>
        <fullName evidence="2">Tudor domain-containing protein</fullName>
    </recommendedName>
</protein>